<dbReference type="Pfam" id="PF22593">
    <property type="entry name" value="SPMIP11"/>
    <property type="match status" value="1"/>
</dbReference>
<sequence>MAFFGLTLFGYQNTIQAHLRGEPQIRKFENLAVIPTDQTSRYTGHNNSFNELRRLQILNTRSPQEFR</sequence>
<proteinExistence type="predicted"/>
<dbReference type="EMBL" id="JTDE01004080">
    <property type="protein sequence ID" value="KAF7255320.1"/>
    <property type="molecule type" value="Genomic_DNA"/>
</dbReference>
<dbReference type="Proteomes" id="UP000822476">
    <property type="component" value="Unassembled WGS sequence"/>
</dbReference>
<comment type="caution">
    <text evidence="1">The sequence shown here is derived from an EMBL/GenBank/DDBJ whole genome shotgun (WGS) entry which is preliminary data.</text>
</comment>
<evidence type="ECO:0000313" key="1">
    <source>
        <dbReference type="EMBL" id="KAF7255320.1"/>
    </source>
</evidence>
<accession>A0A8S9YQP2</accession>
<reference evidence="1" key="1">
    <citation type="submission" date="2019-07" db="EMBL/GenBank/DDBJ databases">
        <title>Annotation for the trematode Paragonimus miyazaki's.</title>
        <authorList>
            <person name="Choi Y.-J."/>
        </authorList>
    </citation>
    <scope>NUCLEOTIDE SEQUENCE</scope>
    <source>
        <strain evidence="1">Japan</strain>
    </source>
</reference>
<dbReference type="AlphaFoldDB" id="A0A8S9YQP2"/>
<name>A0A8S9YQP2_9TREM</name>
<protein>
    <submittedName>
        <fullName evidence="1">Uncharacterized protein</fullName>
    </submittedName>
</protein>
<keyword evidence="2" id="KW-1185">Reference proteome</keyword>
<evidence type="ECO:0000313" key="2">
    <source>
        <dbReference type="Proteomes" id="UP000822476"/>
    </source>
</evidence>
<gene>
    <name evidence="1" type="ORF">EG68_08003</name>
</gene>
<dbReference type="OrthoDB" id="7085216at2759"/>
<organism evidence="1 2">
    <name type="scientific">Paragonimus skrjabini miyazakii</name>
    <dbReference type="NCBI Taxonomy" id="59628"/>
    <lineage>
        <taxon>Eukaryota</taxon>
        <taxon>Metazoa</taxon>
        <taxon>Spiralia</taxon>
        <taxon>Lophotrochozoa</taxon>
        <taxon>Platyhelminthes</taxon>
        <taxon>Trematoda</taxon>
        <taxon>Digenea</taxon>
        <taxon>Plagiorchiida</taxon>
        <taxon>Troglotremata</taxon>
        <taxon>Troglotrematidae</taxon>
        <taxon>Paragonimus</taxon>
    </lineage>
</organism>